<feature type="compositionally biased region" description="Low complexity" evidence="1">
    <location>
        <begin position="175"/>
        <end position="187"/>
    </location>
</feature>
<name>A0A2L0EX73_SORCE</name>
<dbReference type="InterPro" id="IPR011990">
    <property type="entry name" value="TPR-like_helical_dom_sf"/>
</dbReference>
<feature type="transmembrane region" description="Helical" evidence="2">
    <location>
        <begin position="274"/>
        <end position="296"/>
    </location>
</feature>
<feature type="compositionally biased region" description="Polar residues" evidence="1">
    <location>
        <begin position="156"/>
        <end position="172"/>
    </location>
</feature>
<feature type="compositionally biased region" description="Pro residues" evidence="1">
    <location>
        <begin position="188"/>
        <end position="203"/>
    </location>
</feature>
<evidence type="ECO:0000313" key="3">
    <source>
        <dbReference type="EMBL" id="AUX43898.1"/>
    </source>
</evidence>
<dbReference type="Gene3D" id="1.25.40.10">
    <property type="entry name" value="Tetratricopeptide repeat domain"/>
    <property type="match status" value="1"/>
</dbReference>
<keyword evidence="2" id="KW-0812">Transmembrane</keyword>
<evidence type="ECO:0000256" key="1">
    <source>
        <dbReference type="SAM" id="MobiDB-lite"/>
    </source>
</evidence>
<proteinExistence type="predicted"/>
<gene>
    <name evidence="3" type="ORF">SOCE26_053540</name>
</gene>
<evidence type="ECO:0000256" key="2">
    <source>
        <dbReference type="SAM" id="Phobius"/>
    </source>
</evidence>
<organism evidence="3 4">
    <name type="scientific">Sorangium cellulosum</name>
    <name type="common">Polyangium cellulosum</name>
    <dbReference type="NCBI Taxonomy" id="56"/>
    <lineage>
        <taxon>Bacteria</taxon>
        <taxon>Pseudomonadati</taxon>
        <taxon>Myxococcota</taxon>
        <taxon>Polyangia</taxon>
        <taxon>Polyangiales</taxon>
        <taxon>Polyangiaceae</taxon>
        <taxon>Sorangium</taxon>
    </lineage>
</organism>
<dbReference type="SUPFAM" id="SSF48452">
    <property type="entry name" value="TPR-like"/>
    <property type="match status" value="1"/>
</dbReference>
<keyword evidence="2" id="KW-1133">Transmembrane helix</keyword>
<evidence type="ECO:0000313" key="4">
    <source>
        <dbReference type="Proteomes" id="UP000238348"/>
    </source>
</evidence>
<dbReference type="EMBL" id="CP012673">
    <property type="protein sequence ID" value="AUX43898.1"/>
    <property type="molecule type" value="Genomic_DNA"/>
</dbReference>
<keyword evidence="2" id="KW-0472">Membrane</keyword>
<dbReference type="Proteomes" id="UP000238348">
    <property type="component" value="Chromosome"/>
</dbReference>
<feature type="region of interest" description="Disordered" evidence="1">
    <location>
        <begin position="150"/>
        <end position="212"/>
    </location>
</feature>
<evidence type="ECO:0008006" key="5">
    <source>
        <dbReference type="Google" id="ProtNLM"/>
    </source>
</evidence>
<dbReference type="AlphaFoldDB" id="A0A2L0EX73"/>
<accession>A0A2L0EX73</accession>
<sequence length="330" mass="32746">MGLPVASQAQPAAADKALAEGLFQDGKRLMDEGKISEACAKLAESQRVDPTVGTLLNLAVCHEKEGKTASAWAEFKEASALSAGIGQQDRSQFAAKRAAALEAHLTRLALEVAQPVPGMVITLNGKELSAAAATGTGIPVDPGAAAIEAKAPGKQPWSQQVTLDPGSGTKQVTIPPLADIPAPAQAAPAPPAPRPAAAPPPPASSTAAAPGPAGSPMRTLGFIAGGVGVASLGVGAVLGVMTLRRAADVEDGCSGSFGCSPADVATNEDARTTALVSTITVGAGLACLGAGVALVLMSPSPERAAAGERRLWVAPSVASDGGRVMLGGRW</sequence>
<reference evidence="3 4" key="1">
    <citation type="submission" date="2015-09" db="EMBL/GenBank/DDBJ databases">
        <title>Sorangium comparison.</title>
        <authorList>
            <person name="Zaburannyi N."/>
            <person name="Bunk B."/>
            <person name="Overmann J."/>
            <person name="Mueller R."/>
        </authorList>
    </citation>
    <scope>NUCLEOTIDE SEQUENCE [LARGE SCALE GENOMIC DNA]</scope>
    <source>
        <strain evidence="3 4">So ce26</strain>
    </source>
</reference>
<protein>
    <recommendedName>
        <fullName evidence="5">Tetratricopeptide repeat protein</fullName>
    </recommendedName>
</protein>
<feature type="transmembrane region" description="Helical" evidence="2">
    <location>
        <begin position="220"/>
        <end position="241"/>
    </location>
</feature>